<organism evidence="8 9">
    <name type="scientific">Chlorella ohadii</name>
    <dbReference type="NCBI Taxonomy" id="2649997"/>
    <lineage>
        <taxon>Eukaryota</taxon>
        <taxon>Viridiplantae</taxon>
        <taxon>Chlorophyta</taxon>
        <taxon>core chlorophytes</taxon>
        <taxon>Trebouxiophyceae</taxon>
        <taxon>Chlorellales</taxon>
        <taxon>Chlorellaceae</taxon>
        <taxon>Chlorella clade</taxon>
        <taxon>Chlorella</taxon>
    </lineage>
</organism>
<dbReference type="GO" id="GO:0016119">
    <property type="term" value="P:carotene metabolic process"/>
    <property type="evidence" value="ECO:0007669"/>
    <property type="project" value="TreeGrafter"/>
</dbReference>
<dbReference type="Proteomes" id="UP001205105">
    <property type="component" value="Unassembled WGS sequence"/>
</dbReference>
<dbReference type="EMBL" id="JADXDR010000145">
    <property type="protein sequence ID" value="KAI7837698.1"/>
    <property type="molecule type" value="Genomic_DNA"/>
</dbReference>
<proteinExistence type="inferred from homology"/>
<feature type="transmembrane region" description="Helical" evidence="6">
    <location>
        <begin position="203"/>
        <end position="224"/>
    </location>
</feature>
<gene>
    <name evidence="8" type="ORF">COHA_008491</name>
</gene>
<evidence type="ECO:0000256" key="1">
    <source>
        <dbReference type="ARBA" id="ARBA00009324"/>
    </source>
</evidence>
<feature type="domain" description="Fatty acid hydroxylase" evidence="7">
    <location>
        <begin position="139"/>
        <end position="267"/>
    </location>
</feature>
<evidence type="ECO:0000313" key="8">
    <source>
        <dbReference type="EMBL" id="KAI7837698.1"/>
    </source>
</evidence>
<feature type="transmembrane region" description="Helical" evidence="6">
    <location>
        <begin position="123"/>
        <end position="142"/>
    </location>
</feature>
<dbReference type="GO" id="GO:0009507">
    <property type="term" value="C:chloroplast"/>
    <property type="evidence" value="ECO:0007669"/>
    <property type="project" value="TreeGrafter"/>
</dbReference>
<accession>A0AAD5DK35</accession>
<dbReference type="GO" id="GO:0016123">
    <property type="term" value="P:xanthophyll biosynthetic process"/>
    <property type="evidence" value="ECO:0007669"/>
    <property type="project" value="TreeGrafter"/>
</dbReference>
<comment type="similarity">
    <text evidence="1">Belongs to the sterol desaturase family.</text>
</comment>
<dbReference type="GO" id="GO:0005506">
    <property type="term" value="F:iron ion binding"/>
    <property type="evidence" value="ECO:0007669"/>
    <property type="project" value="InterPro"/>
</dbReference>
<evidence type="ECO:0000313" key="9">
    <source>
        <dbReference type="Proteomes" id="UP001205105"/>
    </source>
</evidence>
<evidence type="ECO:0000256" key="2">
    <source>
        <dbReference type="ARBA" id="ARBA00022746"/>
    </source>
</evidence>
<dbReference type="InterPro" id="IPR006694">
    <property type="entry name" value="Fatty_acid_hydroxylase"/>
</dbReference>
<keyword evidence="9" id="KW-1185">Reference proteome</keyword>
<feature type="transmembrane region" description="Helical" evidence="6">
    <location>
        <begin position="180"/>
        <end position="197"/>
    </location>
</feature>
<dbReference type="AlphaFoldDB" id="A0AAD5DK35"/>
<evidence type="ECO:0000256" key="5">
    <source>
        <dbReference type="SAM" id="Coils"/>
    </source>
</evidence>
<evidence type="ECO:0000256" key="4">
    <source>
        <dbReference type="ARBA" id="ARBA00026097"/>
    </source>
</evidence>
<dbReference type="Pfam" id="PF04116">
    <property type="entry name" value="FA_hydroxylase"/>
    <property type="match status" value="1"/>
</dbReference>
<keyword evidence="3" id="KW-0560">Oxidoreductase</keyword>
<reference evidence="8" key="1">
    <citation type="submission" date="2020-11" db="EMBL/GenBank/DDBJ databases">
        <title>Chlorella ohadii genome sequencing and assembly.</title>
        <authorList>
            <person name="Murik O."/>
            <person name="Treves H."/>
            <person name="Kedem I."/>
            <person name="Shotland Y."/>
            <person name="Kaplan A."/>
        </authorList>
    </citation>
    <scope>NUCLEOTIDE SEQUENCE</scope>
    <source>
        <strain evidence="8">1</strain>
    </source>
</reference>
<evidence type="ECO:0000256" key="6">
    <source>
        <dbReference type="SAM" id="Phobius"/>
    </source>
</evidence>
<dbReference type="EC" id="1.14.15.24" evidence="4"/>
<keyword evidence="5" id="KW-0175">Coiled coil</keyword>
<dbReference type="PANTHER" id="PTHR31899:SF9">
    <property type="entry name" value="BETA-CAROTENE 3-HYDROXYLASE 1, CHLOROPLASTIC"/>
    <property type="match status" value="1"/>
</dbReference>
<dbReference type="PANTHER" id="PTHR31899">
    <property type="entry name" value="BETA-CAROTENE 3-HYDROXYLASE 1, CHLOROPLASTIC"/>
    <property type="match status" value="1"/>
</dbReference>
<evidence type="ECO:0000256" key="3">
    <source>
        <dbReference type="ARBA" id="ARBA00023002"/>
    </source>
</evidence>
<feature type="transmembrane region" description="Helical" evidence="6">
    <location>
        <begin position="88"/>
        <end position="111"/>
    </location>
</feature>
<name>A0AAD5DK35_9CHLO</name>
<dbReference type="InterPro" id="IPR045019">
    <property type="entry name" value="BETA-OHASE-like"/>
</dbReference>
<sequence>MAAAALCSAAPCATASLRTARSGAEAAKPLAAARGSLRPPLRLPRGLSVFAQANKQQDAQQQQRQQQQDAQLEVQRLQRAEARKREQVTYQLAAIAATTGITATAGFATYYRIMLHMADGQPFPYLDLACTLLLAAGAAYGMEMYARWIHKDMWHDNPVGWILHKSHHEPRLGPFEANDLYAIMNAVPAMALCLYGFLRPDVWGGVCFGAGLGITLFGISYMFVHDGLVHRRFPVGPIADLPAMKRIVVAHQLHHSEKYGGVPFGMFLGPQELEAVGAGPELDRMVAEFEASRKAKQAAGAGRS</sequence>
<feature type="coiled-coil region" evidence="5">
    <location>
        <begin position="50"/>
        <end position="87"/>
    </location>
</feature>
<evidence type="ECO:0000259" key="7">
    <source>
        <dbReference type="Pfam" id="PF04116"/>
    </source>
</evidence>
<dbReference type="GO" id="GO:0010291">
    <property type="term" value="F:beta-carotene 3-hydroxylase activity"/>
    <property type="evidence" value="ECO:0007669"/>
    <property type="project" value="UniProtKB-EC"/>
</dbReference>
<protein>
    <recommendedName>
        <fullName evidence="4">beta-carotene 3-hydroxylase</fullName>
        <ecNumber evidence="4">1.14.15.24</ecNumber>
    </recommendedName>
</protein>
<keyword evidence="2" id="KW-0125">Carotenoid biosynthesis</keyword>
<keyword evidence="6" id="KW-0472">Membrane</keyword>
<comment type="caution">
    <text evidence="8">The sequence shown here is derived from an EMBL/GenBank/DDBJ whole genome shotgun (WGS) entry which is preliminary data.</text>
</comment>
<keyword evidence="6" id="KW-0812">Transmembrane</keyword>
<keyword evidence="6" id="KW-1133">Transmembrane helix</keyword>